<dbReference type="InterPro" id="IPR020843">
    <property type="entry name" value="ER"/>
</dbReference>
<dbReference type="InterPro" id="IPR036291">
    <property type="entry name" value="NAD(P)-bd_dom_sf"/>
</dbReference>
<evidence type="ECO:0000256" key="5">
    <source>
        <dbReference type="RuleBase" id="RU361277"/>
    </source>
</evidence>
<feature type="domain" description="Enoyl reductase (ER)" evidence="6">
    <location>
        <begin position="17"/>
        <end position="334"/>
    </location>
</feature>
<dbReference type="PROSITE" id="PS00059">
    <property type="entry name" value="ADH_ZINC"/>
    <property type="match status" value="1"/>
</dbReference>
<dbReference type="Pfam" id="PF08240">
    <property type="entry name" value="ADH_N"/>
    <property type="match status" value="1"/>
</dbReference>
<dbReference type="Proteomes" id="UP000053815">
    <property type="component" value="Unassembled WGS sequence"/>
</dbReference>
<dbReference type="AlphaFoldDB" id="A0A0C9MEJ0"/>
<dbReference type="OrthoDB" id="1560166at2759"/>
<dbReference type="SUPFAM" id="SSF50129">
    <property type="entry name" value="GroES-like"/>
    <property type="match status" value="1"/>
</dbReference>
<dbReference type="InterPro" id="IPR047109">
    <property type="entry name" value="CAD-like"/>
</dbReference>
<evidence type="ECO:0000256" key="1">
    <source>
        <dbReference type="ARBA" id="ARBA00001947"/>
    </source>
</evidence>
<dbReference type="CDD" id="cd05283">
    <property type="entry name" value="CAD1"/>
    <property type="match status" value="1"/>
</dbReference>
<dbReference type="SUPFAM" id="SSF51735">
    <property type="entry name" value="NAD(P)-binding Rossmann-fold domains"/>
    <property type="match status" value="1"/>
</dbReference>
<name>A0A0C9MEJ0_9FUNG</name>
<evidence type="ECO:0000259" key="6">
    <source>
        <dbReference type="SMART" id="SM00829"/>
    </source>
</evidence>
<dbReference type="STRING" id="91626.A0A0C9MEJ0"/>
<keyword evidence="4" id="KW-0560">Oxidoreductase</keyword>
<keyword evidence="2 5" id="KW-0479">Metal-binding</keyword>
<dbReference type="InterPro" id="IPR013154">
    <property type="entry name" value="ADH-like_N"/>
</dbReference>
<dbReference type="GO" id="GO:0008270">
    <property type="term" value="F:zinc ion binding"/>
    <property type="evidence" value="ECO:0007669"/>
    <property type="project" value="InterPro"/>
</dbReference>
<dbReference type="EMBL" id="DF836532">
    <property type="protein sequence ID" value="GAN09096.1"/>
    <property type="molecule type" value="Genomic_DNA"/>
</dbReference>
<evidence type="ECO:0000256" key="3">
    <source>
        <dbReference type="ARBA" id="ARBA00022833"/>
    </source>
</evidence>
<sequence>MSAVTKITQFPSTGERGVFKEVTIDAPTLKPRDFIMKMVACGVCHTDCVFMGSDGMVLGHEPVGRVVAVGEKVDNMKVGDLVGVSYLKWSCMECQYCLSGEDCMCERRVMFPEGNMNGFASHMTADSRWGFKIPEGMSPKDASVFMCAGITVFNAIYNSKILPTARVAVVGIGGLGHLALQFAKAWGCHVTAISHNTDKKEEALKFGAHDFLCSKDFNEEFIAGVEKYDMVIDTVSANIDFDQYMSLLKRNGYFYLIGLPDAPVTIQKTLPFLQNQLSLRASVVGGRYSVSLMLEFAKRHNIKPMIEEYTLDLDGVHKAIDRCDKSKARYRAVLIAKDDSVPLCLR</sequence>
<dbReference type="PANTHER" id="PTHR42683">
    <property type="entry name" value="ALDEHYDE REDUCTASE"/>
    <property type="match status" value="1"/>
</dbReference>
<gene>
    <name evidence="7" type="ORF">MAM1_0243c08618</name>
</gene>
<dbReference type="InterPro" id="IPR013149">
    <property type="entry name" value="ADH-like_C"/>
</dbReference>
<keyword evidence="3 5" id="KW-0862">Zinc</keyword>
<accession>A0A0C9MEJ0</accession>
<evidence type="ECO:0000313" key="8">
    <source>
        <dbReference type="Proteomes" id="UP000053815"/>
    </source>
</evidence>
<dbReference type="InterPro" id="IPR011032">
    <property type="entry name" value="GroES-like_sf"/>
</dbReference>
<dbReference type="FunFam" id="3.40.50.720:FF:000022">
    <property type="entry name" value="Cinnamyl alcohol dehydrogenase"/>
    <property type="match status" value="1"/>
</dbReference>
<dbReference type="Pfam" id="PF00107">
    <property type="entry name" value="ADH_zinc_N"/>
    <property type="match status" value="1"/>
</dbReference>
<dbReference type="SMART" id="SM00829">
    <property type="entry name" value="PKS_ER"/>
    <property type="match status" value="1"/>
</dbReference>
<comment type="cofactor">
    <cofactor evidence="1 5">
        <name>Zn(2+)</name>
        <dbReference type="ChEBI" id="CHEBI:29105"/>
    </cofactor>
</comment>
<dbReference type="Gene3D" id="3.40.50.720">
    <property type="entry name" value="NAD(P)-binding Rossmann-like Domain"/>
    <property type="match status" value="1"/>
</dbReference>
<evidence type="ECO:0000313" key="7">
    <source>
        <dbReference type="EMBL" id="GAN09096.1"/>
    </source>
</evidence>
<organism evidence="7">
    <name type="scientific">Mucor ambiguus</name>
    <dbReference type="NCBI Taxonomy" id="91626"/>
    <lineage>
        <taxon>Eukaryota</taxon>
        <taxon>Fungi</taxon>
        <taxon>Fungi incertae sedis</taxon>
        <taxon>Mucoromycota</taxon>
        <taxon>Mucoromycotina</taxon>
        <taxon>Mucoromycetes</taxon>
        <taxon>Mucorales</taxon>
        <taxon>Mucorineae</taxon>
        <taxon>Mucoraceae</taxon>
        <taxon>Mucor</taxon>
    </lineage>
</organism>
<dbReference type="GO" id="GO:0016616">
    <property type="term" value="F:oxidoreductase activity, acting on the CH-OH group of donors, NAD or NADP as acceptor"/>
    <property type="evidence" value="ECO:0007669"/>
    <property type="project" value="InterPro"/>
</dbReference>
<evidence type="ECO:0000256" key="2">
    <source>
        <dbReference type="ARBA" id="ARBA00022723"/>
    </source>
</evidence>
<evidence type="ECO:0000256" key="4">
    <source>
        <dbReference type="ARBA" id="ARBA00023002"/>
    </source>
</evidence>
<reference evidence="7" key="1">
    <citation type="submission" date="2014-09" db="EMBL/GenBank/DDBJ databases">
        <title>Draft genome sequence of an oleaginous Mucoromycotina fungus Mucor ambiguus NBRC6742.</title>
        <authorList>
            <person name="Takeda I."/>
            <person name="Yamane N."/>
            <person name="Morita T."/>
            <person name="Tamano K."/>
            <person name="Machida M."/>
            <person name="Baker S."/>
            <person name="Koike H."/>
        </authorList>
    </citation>
    <scope>NUCLEOTIDE SEQUENCE</scope>
    <source>
        <strain evidence="7">NBRC 6742</strain>
    </source>
</reference>
<comment type="similarity">
    <text evidence="5">Belongs to the zinc-containing alcohol dehydrogenase family.</text>
</comment>
<dbReference type="InterPro" id="IPR002328">
    <property type="entry name" value="ADH_Zn_CS"/>
</dbReference>
<keyword evidence="8" id="KW-1185">Reference proteome</keyword>
<dbReference type="Gene3D" id="3.90.180.10">
    <property type="entry name" value="Medium-chain alcohol dehydrogenases, catalytic domain"/>
    <property type="match status" value="1"/>
</dbReference>
<protein>
    <submittedName>
        <fullName evidence="7">Zn-dependent alcohol dehydrogenase</fullName>
    </submittedName>
</protein>
<proteinExistence type="inferred from homology"/>